<accession>A0AAW0Q3W2</accession>
<dbReference type="GO" id="GO:0005794">
    <property type="term" value="C:Golgi apparatus"/>
    <property type="evidence" value="ECO:0007669"/>
    <property type="project" value="TreeGrafter"/>
</dbReference>
<dbReference type="InterPro" id="IPR052593">
    <property type="entry name" value="MT-associated_AKAP9-binding"/>
</dbReference>
<sequence>MNQEQTHRLQHDVSLLQQQLCESRDLIHSLQGELQVYDQVCARARTNKGFLSELPILPVELAELLGEVRSLRAQLQNSIQENSTFKQLELHKQLEQKLGSPRTLCALTASPQRESFYKRQLLHDPAPSPPVRDIGLFNCGSPGPPYSDLEDCHSTTNGDSFDPHAELEGEAPDGSFANRNGRHVIGHVDDFCALQQQILEGCSLVQQLESMLQSCKSSSLIEDPKHGCKNVLDDNCITILFANTKTLRQIFEEAMSLLKMFWRAALPSTDVSIQSLKKEQCLQEEILSLKLRVSEQEEVLKGTIQRLRSTSRTKESMEHFIVSQLSRTRDVLKKARTNLEKNELRLSSLSSSSSPYTAEEPGEVTREWSSDYGVMISSGAANQRLETRKRTSQCLL</sequence>
<dbReference type="GO" id="GO:1903358">
    <property type="term" value="P:regulation of Golgi organization"/>
    <property type="evidence" value="ECO:0007669"/>
    <property type="project" value="TreeGrafter"/>
</dbReference>
<dbReference type="AlphaFoldDB" id="A0AAW0Q3W2"/>
<feature type="region of interest" description="Disordered" evidence="1">
    <location>
        <begin position="344"/>
        <end position="364"/>
    </location>
</feature>
<dbReference type="GO" id="GO:0007098">
    <property type="term" value="P:centrosome cycle"/>
    <property type="evidence" value="ECO:0007669"/>
    <property type="project" value="TreeGrafter"/>
</dbReference>
<dbReference type="GO" id="GO:0060090">
    <property type="term" value="F:molecular adaptor activity"/>
    <property type="evidence" value="ECO:0007669"/>
    <property type="project" value="TreeGrafter"/>
</dbReference>
<reference evidence="3" key="1">
    <citation type="submission" date="2024-04" db="EMBL/GenBank/DDBJ databases">
        <title>Salinicola lusitanus LLJ914,a marine bacterium isolated from the Okinawa Trough.</title>
        <authorList>
            <person name="Li J."/>
        </authorList>
    </citation>
    <scope>NUCLEOTIDE SEQUENCE [LARGE SCALE GENOMIC DNA]</scope>
</reference>
<organism evidence="2 3">
    <name type="scientific">Mugilogobius chulae</name>
    <name type="common">yellowstripe goby</name>
    <dbReference type="NCBI Taxonomy" id="88201"/>
    <lineage>
        <taxon>Eukaryota</taxon>
        <taxon>Metazoa</taxon>
        <taxon>Chordata</taxon>
        <taxon>Craniata</taxon>
        <taxon>Vertebrata</taxon>
        <taxon>Euteleostomi</taxon>
        <taxon>Actinopterygii</taxon>
        <taxon>Neopterygii</taxon>
        <taxon>Teleostei</taxon>
        <taxon>Neoteleostei</taxon>
        <taxon>Acanthomorphata</taxon>
        <taxon>Gobiaria</taxon>
        <taxon>Gobiiformes</taxon>
        <taxon>Gobioidei</taxon>
        <taxon>Gobiidae</taxon>
        <taxon>Gobionellinae</taxon>
        <taxon>Mugilogobius</taxon>
    </lineage>
</organism>
<dbReference type="EMBL" id="JBBPFD010000001">
    <property type="protein sequence ID" value="KAK7945716.1"/>
    <property type="molecule type" value="Genomic_DNA"/>
</dbReference>
<gene>
    <name evidence="2" type="ORF">WMY93_001444</name>
</gene>
<name>A0AAW0Q3W2_9GOBI</name>
<comment type="caution">
    <text evidence="2">The sequence shown here is derived from an EMBL/GenBank/DDBJ whole genome shotgun (WGS) entry which is preliminary data.</text>
</comment>
<evidence type="ECO:0000256" key="1">
    <source>
        <dbReference type="SAM" id="MobiDB-lite"/>
    </source>
</evidence>
<protein>
    <submittedName>
        <fullName evidence="2">Uncharacterized protein</fullName>
    </submittedName>
</protein>
<dbReference type="PANTHER" id="PTHR46501:SF2">
    <property type="entry name" value="MYOMEGALIN"/>
    <property type="match status" value="1"/>
</dbReference>
<dbReference type="GO" id="GO:0090063">
    <property type="term" value="P:positive regulation of microtubule nucleation"/>
    <property type="evidence" value="ECO:0007669"/>
    <property type="project" value="TreeGrafter"/>
</dbReference>
<keyword evidence="3" id="KW-1185">Reference proteome</keyword>
<dbReference type="Proteomes" id="UP001460270">
    <property type="component" value="Unassembled WGS sequence"/>
</dbReference>
<proteinExistence type="predicted"/>
<dbReference type="GO" id="GO:0005813">
    <property type="term" value="C:centrosome"/>
    <property type="evidence" value="ECO:0007669"/>
    <property type="project" value="TreeGrafter"/>
</dbReference>
<evidence type="ECO:0000313" key="3">
    <source>
        <dbReference type="Proteomes" id="UP001460270"/>
    </source>
</evidence>
<dbReference type="PANTHER" id="PTHR46501">
    <property type="entry name" value="MYOMEGALIN"/>
    <property type="match status" value="1"/>
</dbReference>
<evidence type="ECO:0000313" key="2">
    <source>
        <dbReference type="EMBL" id="KAK7945716.1"/>
    </source>
</evidence>